<proteinExistence type="predicted"/>
<protein>
    <recommendedName>
        <fullName evidence="4">HIRA-interacting protein 3</fullName>
    </recommendedName>
</protein>
<dbReference type="PANTHER" id="PTHR15410">
    <property type="entry name" value="HIRA-INTERACTING PROTEIN 3"/>
    <property type="match status" value="1"/>
</dbReference>
<feature type="compositionally biased region" description="Basic residues" evidence="1">
    <location>
        <begin position="313"/>
        <end position="328"/>
    </location>
</feature>
<feature type="compositionally biased region" description="Basic and acidic residues" evidence="1">
    <location>
        <begin position="347"/>
        <end position="383"/>
    </location>
</feature>
<keyword evidence="3" id="KW-1185">Reference proteome</keyword>
<feature type="compositionally biased region" description="Polar residues" evidence="1">
    <location>
        <begin position="38"/>
        <end position="51"/>
    </location>
</feature>
<sequence length="533" mass="61181">MVDSEEGDMDKLELSSDSTDIIITKKRPRMEDSEDEANNSSTKKQRNSSNDEQSEILKKDNAEAVSGKNGTNEYDVKEEKHTIYSESEQNVHEKFLSEPNMDKEDKEKQDNKPIKQENGNENLLDKDDSIVDESSFKINIKEENMENKDNSHKKPITNTNAIPISDDKEEEKRSNEEINEVDKAKEESKKDEIKKGRIAKNRTVDTEVVDGLELSVECASDKEESSSESEDEKETKPRPKTTIIFDLNESDPDCRGSLSEAEKSDSQEATNTLEIKSEKKTKKKGPRTSFSKLKASESEDSQNNNSDEDYSPRTKKKMKKSSITKKTKRSVESKRGRGVKKYSYQKSTEHISDDESMDSTERIDKTRKTKNKMEEELSEKESSASKSESNNNSEDEKEFVKDRRTRRSNAEPENNRQIQILKKYLSVAGVKIRSYNEIWAGCKSNTARIKRLKELLEKNGISGRPTLEKCKRAKKKKEKMQEVSELDISNIISEGRVTRARRNMNKKSTSPDTQQQFRETRKRIQSIIDSDSE</sequence>
<feature type="compositionally biased region" description="Basic and acidic residues" evidence="1">
    <location>
        <begin position="170"/>
        <end position="195"/>
    </location>
</feature>
<dbReference type="InterPro" id="IPR037647">
    <property type="entry name" value="HIRIP3"/>
</dbReference>
<reference evidence="2" key="1">
    <citation type="submission" date="2024-04" db="EMBL/GenBank/DDBJ databases">
        <authorList>
            <consortium name="Molecular Ecology Group"/>
        </authorList>
    </citation>
    <scope>NUCLEOTIDE SEQUENCE</scope>
</reference>
<feature type="region of interest" description="Disordered" evidence="1">
    <location>
        <begin position="1"/>
        <end position="415"/>
    </location>
</feature>
<feature type="compositionally biased region" description="Basic and acidic residues" evidence="1">
    <location>
        <begin position="139"/>
        <end position="152"/>
    </location>
</feature>
<evidence type="ECO:0000313" key="3">
    <source>
        <dbReference type="Proteomes" id="UP001497644"/>
    </source>
</evidence>
<dbReference type="GO" id="GO:0005634">
    <property type="term" value="C:nucleus"/>
    <property type="evidence" value="ECO:0007669"/>
    <property type="project" value="TreeGrafter"/>
</dbReference>
<evidence type="ECO:0000256" key="1">
    <source>
        <dbReference type="SAM" id="MobiDB-lite"/>
    </source>
</evidence>
<dbReference type="AlphaFoldDB" id="A0AAV2P0Z5"/>
<dbReference type="PANTHER" id="PTHR15410:SF2">
    <property type="entry name" value="HIRA-INTERACTING PROTEIN 3"/>
    <property type="match status" value="1"/>
</dbReference>
<feature type="compositionally biased region" description="Polar residues" evidence="1">
    <location>
        <begin position="506"/>
        <end position="517"/>
    </location>
</feature>
<evidence type="ECO:0000313" key="2">
    <source>
        <dbReference type="EMBL" id="CAL1685623.1"/>
    </source>
</evidence>
<accession>A0AAV2P0Z5</accession>
<feature type="region of interest" description="Disordered" evidence="1">
    <location>
        <begin position="496"/>
        <end position="533"/>
    </location>
</feature>
<gene>
    <name evidence="2" type="ORF">LPLAT_LOCUS11071</name>
</gene>
<dbReference type="Proteomes" id="UP001497644">
    <property type="component" value="Chromosome 6"/>
</dbReference>
<evidence type="ECO:0008006" key="4">
    <source>
        <dbReference type="Google" id="ProtNLM"/>
    </source>
</evidence>
<feature type="compositionally biased region" description="Basic and acidic residues" evidence="1">
    <location>
        <begin position="398"/>
        <end position="414"/>
    </location>
</feature>
<organism evidence="2 3">
    <name type="scientific">Lasius platythorax</name>
    <dbReference type="NCBI Taxonomy" id="488582"/>
    <lineage>
        <taxon>Eukaryota</taxon>
        <taxon>Metazoa</taxon>
        <taxon>Ecdysozoa</taxon>
        <taxon>Arthropoda</taxon>
        <taxon>Hexapoda</taxon>
        <taxon>Insecta</taxon>
        <taxon>Pterygota</taxon>
        <taxon>Neoptera</taxon>
        <taxon>Endopterygota</taxon>
        <taxon>Hymenoptera</taxon>
        <taxon>Apocrita</taxon>
        <taxon>Aculeata</taxon>
        <taxon>Formicoidea</taxon>
        <taxon>Formicidae</taxon>
        <taxon>Formicinae</taxon>
        <taxon>Lasius</taxon>
        <taxon>Lasius</taxon>
    </lineage>
</organism>
<name>A0AAV2P0Z5_9HYME</name>
<feature type="compositionally biased region" description="Basic and acidic residues" evidence="1">
    <location>
        <begin position="74"/>
        <end position="115"/>
    </location>
</feature>
<dbReference type="EMBL" id="OZ034829">
    <property type="protein sequence ID" value="CAL1685623.1"/>
    <property type="molecule type" value="Genomic_DNA"/>
</dbReference>